<feature type="transmembrane region" description="Helical" evidence="5">
    <location>
        <begin position="12"/>
        <end position="32"/>
    </location>
</feature>
<dbReference type="RefSeq" id="WP_116973807.1">
    <property type="nucleotide sequence ID" value="NZ_QPMM01000001.1"/>
</dbReference>
<accession>A0A3E1YGW0</accession>
<evidence type="ECO:0000256" key="2">
    <source>
        <dbReference type="ARBA" id="ARBA00022692"/>
    </source>
</evidence>
<dbReference type="GO" id="GO:0016020">
    <property type="term" value="C:membrane"/>
    <property type="evidence" value="ECO:0007669"/>
    <property type="project" value="UniProtKB-SubCell"/>
</dbReference>
<reference evidence="6 7" key="1">
    <citation type="submission" date="2018-07" db="EMBL/GenBank/DDBJ databases">
        <title>Chitinophaga K2CV101002-2 sp. nov., isolated from a monsoon evergreen broad-leaved forest soil.</title>
        <authorList>
            <person name="Lv Y."/>
        </authorList>
    </citation>
    <scope>NUCLEOTIDE SEQUENCE [LARGE SCALE GENOMIC DNA]</scope>
    <source>
        <strain evidence="6 7">GDMCC 1.1288</strain>
    </source>
</reference>
<dbReference type="AlphaFoldDB" id="A0A3E1YGW0"/>
<dbReference type="OrthoDB" id="3385086at2"/>
<evidence type="ECO:0000256" key="5">
    <source>
        <dbReference type="SAM" id="Phobius"/>
    </source>
</evidence>
<evidence type="ECO:0000256" key="4">
    <source>
        <dbReference type="ARBA" id="ARBA00023136"/>
    </source>
</evidence>
<feature type="transmembrane region" description="Helical" evidence="5">
    <location>
        <begin position="52"/>
        <end position="73"/>
    </location>
</feature>
<dbReference type="Pfam" id="PF13564">
    <property type="entry name" value="DoxX_2"/>
    <property type="match status" value="1"/>
</dbReference>
<keyword evidence="3 5" id="KW-1133">Transmembrane helix</keyword>
<comment type="caution">
    <text evidence="6">The sequence shown here is derived from an EMBL/GenBank/DDBJ whole genome shotgun (WGS) entry which is preliminary data.</text>
</comment>
<evidence type="ECO:0000313" key="6">
    <source>
        <dbReference type="EMBL" id="RFS26616.1"/>
    </source>
</evidence>
<feature type="transmembrane region" description="Helical" evidence="5">
    <location>
        <begin position="80"/>
        <end position="100"/>
    </location>
</feature>
<keyword evidence="4 5" id="KW-0472">Membrane</keyword>
<comment type="subcellular location">
    <subcellularLocation>
        <location evidence="1">Membrane</location>
        <topology evidence="1">Multi-pass membrane protein</topology>
    </subcellularLocation>
</comment>
<evidence type="ECO:0000256" key="3">
    <source>
        <dbReference type="ARBA" id="ARBA00022989"/>
    </source>
</evidence>
<dbReference type="Proteomes" id="UP000260644">
    <property type="component" value="Unassembled WGS sequence"/>
</dbReference>
<name>A0A3E1YGW0_9BACT</name>
<sequence length="132" mass="14511">MQSISKPLNIGLWTLQGLLSILFITGGIMKLFQSIPQQQEMYPWTGQVPELFVRLLGVIDLLGGIGIIIPALLKIRPQLTVLAAIGIIMLMIAATVFHISRGEVNVVGFNIVVAILAAVIVWGRSKYKLYQK</sequence>
<keyword evidence="2 5" id="KW-0812">Transmembrane</keyword>
<proteinExistence type="predicted"/>
<feature type="transmembrane region" description="Helical" evidence="5">
    <location>
        <begin position="106"/>
        <end position="123"/>
    </location>
</feature>
<gene>
    <name evidence="6" type="ORF">DVR12_02175</name>
</gene>
<protein>
    <submittedName>
        <fullName evidence="6">DoxX family protein</fullName>
    </submittedName>
</protein>
<dbReference type="InterPro" id="IPR032808">
    <property type="entry name" value="DoxX"/>
</dbReference>
<keyword evidence="7" id="KW-1185">Reference proteome</keyword>
<evidence type="ECO:0000313" key="7">
    <source>
        <dbReference type="Proteomes" id="UP000260644"/>
    </source>
</evidence>
<dbReference type="EMBL" id="QPMM01000001">
    <property type="protein sequence ID" value="RFS26616.1"/>
    <property type="molecule type" value="Genomic_DNA"/>
</dbReference>
<evidence type="ECO:0000256" key="1">
    <source>
        <dbReference type="ARBA" id="ARBA00004141"/>
    </source>
</evidence>
<organism evidence="6 7">
    <name type="scientific">Chitinophaga silvatica</name>
    <dbReference type="NCBI Taxonomy" id="2282649"/>
    <lineage>
        <taxon>Bacteria</taxon>
        <taxon>Pseudomonadati</taxon>
        <taxon>Bacteroidota</taxon>
        <taxon>Chitinophagia</taxon>
        <taxon>Chitinophagales</taxon>
        <taxon>Chitinophagaceae</taxon>
        <taxon>Chitinophaga</taxon>
    </lineage>
</organism>